<dbReference type="AlphaFoldDB" id="A0A7W9ZNC2"/>
<sequence>MSSALDGFEPPTRRLFQPLHIGHQFMIDQTLERAENGIVLIGSDSAGRSPRNL</sequence>
<dbReference type="Proteomes" id="UP000517187">
    <property type="component" value="Unassembled WGS sequence"/>
</dbReference>
<evidence type="ECO:0000313" key="4">
    <source>
        <dbReference type="Proteomes" id="UP000535276"/>
    </source>
</evidence>
<evidence type="ECO:0000313" key="1">
    <source>
        <dbReference type="EMBL" id="MBB6219861.1"/>
    </source>
</evidence>
<organism evidence="1 3">
    <name type="scientific">Rhizobium leguminosarum</name>
    <dbReference type="NCBI Taxonomy" id="384"/>
    <lineage>
        <taxon>Bacteria</taxon>
        <taxon>Pseudomonadati</taxon>
        <taxon>Pseudomonadota</taxon>
        <taxon>Alphaproteobacteria</taxon>
        <taxon>Hyphomicrobiales</taxon>
        <taxon>Rhizobiaceae</taxon>
        <taxon>Rhizobium/Agrobacterium group</taxon>
        <taxon>Rhizobium</taxon>
    </lineage>
</organism>
<dbReference type="EMBL" id="JACIIJ010000001">
    <property type="protein sequence ID" value="MBB6219861.1"/>
    <property type="molecule type" value="Genomic_DNA"/>
</dbReference>
<dbReference type="SUPFAM" id="SSF52374">
    <property type="entry name" value="Nucleotidylyl transferase"/>
    <property type="match status" value="1"/>
</dbReference>
<dbReference type="EMBL" id="JACBZV010000007">
    <property type="protein sequence ID" value="NYJ13309.1"/>
    <property type="molecule type" value="Genomic_DNA"/>
</dbReference>
<accession>A0A7W9ZNC2</accession>
<dbReference type="Proteomes" id="UP000535276">
    <property type="component" value="Unassembled WGS sequence"/>
</dbReference>
<dbReference type="GO" id="GO:0016740">
    <property type="term" value="F:transferase activity"/>
    <property type="evidence" value="ECO:0007669"/>
    <property type="project" value="UniProtKB-KW"/>
</dbReference>
<dbReference type="Gene3D" id="3.40.50.620">
    <property type="entry name" value="HUPs"/>
    <property type="match status" value="1"/>
</dbReference>
<dbReference type="NCBIfam" id="TIGR00125">
    <property type="entry name" value="cyt_tran_rel"/>
    <property type="match status" value="1"/>
</dbReference>
<dbReference type="RefSeq" id="WP_179612534.1">
    <property type="nucleotide sequence ID" value="NZ_JACBZV010000007.1"/>
</dbReference>
<comment type="caution">
    <text evidence="1">The sequence shown here is derived from an EMBL/GenBank/DDBJ whole genome shotgun (WGS) entry which is preliminary data.</text>
</comment>
<name>A0A7W9ZNC2_RHILE</name>
<proteinExistence type="predicted"/>
<dbReference type="InterPro" id="IPR014729">
    <property type="entry name" value="Rossmann-like_a/b/a_fold"/>
</dbReference>
<keyword evidence="1" id="KW-0808">Transferase</keyword>
<gene>
    <name evidence="1" type="ORF">GGE66_000805</name>
    <name evidence="2" type="ORF">GGI64_004390</name>
</gene>
<protein>
    <submittedName>
        <fullName evidence="1">Cytidyltransferase-like protein</fullName>
    </submittedName>
</protein>
<reference evidence="1 3" key="1">
    <citation type="submission" date="2020-08" db="EMBL/GenBank/DDBJ databases">
        <title>Genomic Encyclopedia of Type Strains, Phase IV (KMG-V): Genome sequencing to study the core and pangenomes of soil and plant-associated prokaryotes.</title>
        <authorList>
            <person name="Whitman W."/>
        </authorList>
    </citation>
    <scope>NUCLEOTIDE SEQUENCE [LARGE SCALE GENOMIC DNA]</scope>
    <source>
        <strain evidence="1 3">SEMIA 4011</strain>
        <strain evidence="2 4">SEMIA 4052</strain>
    </source>
</reference>
<dbReference type="InterPro" id="IPR004821">
    <property type="entry name" value="Cyt_trans-like"/>
</dbReference>
<evidence type="ECO:0000313" key="3">
    <source>
        <dbReference type="Proteomes" id="UP000517187"/>
    </source>
</evidence>
<evidence type="ECO:0000313" key="2">
    <source>
        <dbReference type="EMBL" id="NYJ13309.1"/>
    </source>
</evidence>